<reference evidence="1 2" key="1">
    <citation type="journal article" date="2018" name="Front. Plant Sci.">
        <title>Red Clover (Trifolium pratense) and Zigzag Clover (T. medium) - A Picture of Genomic Similarities and Differences.</title>
        <authorList>
            <person name="Dluhosova J."/>
            <person name="Istvanek J."/>
            <person name="Nedelnik J."/>
            <person name="Repkova J."/>
        </authorList>
    </citation>
    <scope>NUCLEOTIDE SEQUENCE [LARGE SCALE GENOMIC DNA]</scope>
    <source>
        <strain evidence="2">cv. 10/8</strain>
        <tissue evidence="1">Leaf</tissue>
    </source>
</reference>
<evidence type="ECO:0000313" key="2">
    <source>
        <dbReference type="Proteomes" id="UP000265520"/>
    </source>
</evidence>
<organism evidence="1 2">
    <name type="scientific">Trifolium medium</name>
    <dbReference type="NCBI Taxonomy" id="97028"/>
    <lineage>
        <taxon>Eukaryota</taxon>
        <taxon>Viridiplantae</taxon>
        <taxon>Streptophyta</taxon>
        <taxon>Embryophyta</taxon>
        <taxon>Tracheophyta</taxon>
        <taxon>Spermatophyta</taxon>
        <taxon>Magnoliopsida</taxon>
        <taxon>eudicotyledons</taxon>
        <taxon>Gunneridae</taxon>
        <taxon>Pentapetalae</taxon>
        <taxon>rosids</taxon>
        <taxon>fabids</taxon>
        <taxon>Fabales</taxon>
        <taxon>Fabaceae</taxon>
        <taxon>Papilionoideae</taxon>
        <taxon>50 kb inversion clade</taxon>
        <taxon>NPAAA clade</taxon>
        <taxon>Hologalegina</taxon>
        <taxon>IRL clade</taxon>
        <taxon>Trifolieae</taxon>
        <taxon>Trifolium</taxon>
    </lineage>
</organism>
<feature type="non-terminal residue" evidence="1">
    <location>
        <position position="1"/>
    </location>
</feature>
<evidence type="ECO:0000313" key="1">
    <source>
        <dbReference type="EMBL" id="MCI81488.1"/>
    </source>
</evidence>
<dbReference type="AlphaFoldDB" id="A0A392UZP0"/>
<name>A0A392UZP0_9FABA</name>
<comment type="caution">
    <text evidence="1">The sequence shown here is derived from an EMBL/GenBank/DDBJ whole genome shotgun (WGS) entry which is preliminary data.</text>
</comment>
<sequence length="30" mass="3400">EDRVVSEARARVVFEAYVLSRSGKICESSR</sequence>
<dbReference type="EMBL" id="LXQA011020311">
    <property type="protein sequence ID" value="MCI81488.1"/>
    <property type="molecule type" value="Genomic_DNA"/>
</dbReference>
<accession>A0A392UZP0</accession>
<proteinExistence type="predicted"/>
<keyword evidence="2" id="KW-1185">Reference proteome</keyword>
<dbReference type="Proteomes" id="UP000265520">
    <property type="component" value="Unassembled WGS sequence"/>
</dbReference>
<protein>
    <submittedName>
        <fullName evidence="1">Uncharacterized protein</fullName>
    </submittedName>
</protein>